<proteinExistence type="predicted"/>
<feature type="domain" description="SprT-like" evidence="2">
    <location>
        <begin position="207"/>
        <end position="300"/>
    </location>
</feature>
<reference evidence="3 4" key="1">
    <citation type="journal article" date="2018" name="Nat. Biotechnol.">
        <title>A standardized bacterial taxonomy based on genome phylogeny substantially revises the tree of life.</title>
        <authorList>
            <person name="Parks D.H."/>
            <person name="Chuvochina M."/>
            <person name="Waite D.W."/>
            <person name="Rinke C."/>
            <person name="Skarshewski A."/>
            <person name="Chaumeil P.A."/>
            <person name="Hugenholtz P."/>
        </authorList>
    </citation>
    <scope>NUCLEOTIDE SEQUENCE [LARGE SCALE GENOMIC DNA]</scope>
    <source>
        <strain evidence="3">UBA8844</strain>
    </source>
</reference>
<sequence length="320" mass="35209">MPHDRTSQLGFDFFSAPVAAPEVTPLHVVSPMVLLAPVTLPAVSIVPAVVPLPVAPMPVTPMPRSQALPEPSLLGMEATPRAMMVDVTPVVEPRPARGRSALRARTAVLFSRLQDLGLRGVDALVLMRTRTVMVSLIGRTLRVHEGYADAPERVLRAVVAFAIARTKTERQAARDVILAHDVERAPVPRRRETARPGDLPMLAQLAEAHRQLNAQWFAGALNGIPVRLSGRMATRLGHFDPGSKHTPPEIVLSRTHITRHGWREAMHTLLHEMVHQWQHETGRAVDHGAEFRQKAREVGITPAARRDVTPLERKKRSGVG</sequence>
<gene>
    <name evidence="3" type="ORF">DGD08_14820</name>
</gene>
<dbReference type="InterPro" id="IPR006640">
    <property type="entry name" value="SprT-like_domain"/>
</dbReference>
<comment type="caution">
    <text evidence="3">The sequence shown here is derived from an EMBL/GenBank/DDBJ whole genome shotgun (WGS) entry which is preliminary data.</text>
</comment>
<dbReference type="Pfam" id="PF10263">
    <property type="entry name" value="SprT-like"/>
    <property type="match status" value="1"/>
</dbReference>
<evidence type="ECO:0000256" key="1">
    <source>
        <dbReference type="SAM" id="MobiDB-lite"/>
    </source>
</evidence>
<dbReference type="Proteomes" id="UP000264071">
    <property type="component" value="Unassembled WGS sequence"/>
</dbReference>
<evidence type="ECO:0000313" key="3">
    <source>
        <dbReference type="EMBL" id="HCT58475.1"/>
    </source>
</evidence>
<accession>A0A3D4VBI9</accession>
<dbReference type="AlphaFoldDB" id="A0A3D4VBI9"/>
<dbReference type="GO" id="GO:0006950">
    <property type="term" value="P:response to stress"/>
    <property type="evidence" value="ECO:0007669"/>
    <property type="project" value="UniProtKB-ARBA"/>
</dbReference>
<feature type="region of interest" description="Disordered" evidence="1">
    <location>
        <begin position="301"/>
        <end position="320"/>
    </location>
</feature>
<evidence type="ECO:0000259" key="2">
    <source>
        <dbReference type="Pfam" id="PF10263"/>
    </source>
</evidence>
<name>A0A3D4VBI9_9BACT</name>
<dbReference type="EMBL" id="DPIY01000010">
    <property type="protein sequence ID" value="HCT58475.1"/>
    <property type="molecule type" value="Genomic_DNA"/>
</dbReference>
<organism evidence="3 4">
    <name type="scientific">Gemmatimonas aurantiaca</name>
    <dbReference type="NCBI Taxonomy" id="173480"/>
    <lineage>
        <taxon>Bacteria</taxon>
        <taxon>Pseudomonadati</taxon>
        <taxon>Gemmatimonadota</taxon>
        <taxon>Gemmatimonadia</taxon>
        <taxon>Gemmatimonadales</taxon>
        <taxon>Gemmatimonadaceae</taxon>
        <taxon>Gemmatimonas</taxon>
    </lineage>
</organism>
<evidence type="ECO:0000313" key="4">
    <source>
        <dbReference type="Proteomes" id="UP000264071"/>
    </source>
</evidence>
<protein>
    <submittedName>
        <fullName evidence="3">SprT domain-containing protein</fullName>
    </submittedName>
</protein>